<dbReference type="PANTHER" id="PTHR34227">
    <property type="entry name" value="CHAPERONE PROTEIN YCDY"/>
    <property type="match status" value="1"/>
</dbReference>
<keyword evidence="1" id="KW-0143">Chaperone</keyword>
<dbReference type="OrthoDB" id="5321442at2"/>
<proteinExistence type="predicted"/>
<evidence type="ECO:0000313" key="2">
    <source>
        <dbReference type="EMBL" id="GAX87193.1"/>
    </source>
</evidence>
<protein>
    <submittedName>
        <fullName evidence="2">Uncharacterized protein</fullName>
    </submittedName>
</protein>
<name>A0A292YCK7_9BACT</name>
<evidence type="ECO:0000313" key="3">
    <source>
        <dbReference type="Proteomes" id="UP000217944"/>
    </source>
</evidence>
<dbReference type="SUPFAM" id="SSF89155">
    <property type="entry name" value="TorD-like"/>
    <property type="match status" value="1"/>
</dbReference>
<dbReference type="InterPro" id="IPR020945">
    <property type="entry name" value="DMSO/NO3_reduct_chaperone"/>
</dbReference>
<dbReference type="RefSeq" id="WP_096258342.1">
    <property type="nucleotide sequence ID" value="NZ_BDME01000001.1"/>
</dbReference>
<evidence type="ECO:0000256" key="1">
    <source>
        <dbReference type="ARBA" id="ARBA00023186"/>
    </source>
</evidence>
<organism evidence="2 3">
    <name type="scientific">Lebetimonas natsushimae</name>
    <dbReference type="NCBI Taxonomy" id="1936991"/>
    <lineage>
        <taxon>Bacteria</taxon>
        <taxon>Pseudomonadati</taxon>
        <taxon>Campylobacterota</taxon>
        <taxon>Epsilonproteobacteria</taxon>
        <taxon>Nautiliales</taxon>
        <taxon>Nautiliaceae</taxon>
        <taxon>Lebetimonas</taxon>
    </lineage>
</organism>
<comment type="caution">
    <text evidence="2">The sequence shown here is derived from an EMBL/GenBank/DDBJ whole genome shotgun (WGS) entry which is preliminary data.</text>
</comment>
<dbReference type="Proteomes" id="UP000217944">
    <property type="component" value="Unassembled WGS sequence"/>
</dbReference>
<accession>A0A292YCK7</accession>
<dbReference type="InterPro" id="IPR050289">
    <property type="entry name" value="TorD/DmsD_chaperones"/>
</dbReference>
<reference evidence="2 3" key="1">
    <citation type="journal article" date="2017" name="Syst. Appl. Microbiol.">
        <title>Lebetimonas natsushimae sp. nov., a novel strictly anaerobic, moderately thermophilic chemoautotroph isolated from a deep-sea hydrothermal vent polychaete nest in the Mid-Okinawa Trough.</title>
        <authorList>
            <person name="Nagata R."/>
            <person name="Takaki Y."/>
            <person name="Tame A."/>
            <person name="Nunoura T."/>
            <person name="Muto H."/>
            <person name="Mino S."/>
            <person name="Sawayama S."/>
            <person name="Takai K."/>
            <person name="Nakagawa S."/>
        </authorList>
    </citation>
    <scope>NUCLEOTIDE SEQUENCE [LARGE SCALE GENOMIC DNA]</scope>
    <source>
        <strain evidence="2 3">HS1857</strain>
    </source>
</reference>
<dbReference type="InterPro" id="IPR036411">
    <property type="entry name" value="TorD-like_sf"/>
</dbReference>
<sequence length="245" mass="28652">MLNKDLEKARAFYYGFFSKLFTFIDDVNRFEGVKEAAKILYQNAIEPNSKEALKHFIENFDEKKLVQEFDDIFYDLANDPVPTTASFYDEEIENGKMRVKMVDIVLASKFRKNEKFSDTEDDIGFILPFMHYLILEKINGDEKAAWLEEKTFDVLNTFIDDFIENVYMHTAANLYKDAAVVLKAFIETERMYLEKPKPNIEKVSKKIDIKTVQDEEARIRKAKKKKSEENLVCNLEEGGDVEDEV</sequence>
<dbReference type="Gene3D" id="1.10.3480.10">
    <property type="entry name" value="TorD-like"/>
    <property type="match status" value="1"/>
</dbReference>
<dbReference type="PANTHER" id="PTHR34227:SF1">
    <property type="entry name" value="DIMETHYL SULFOXIDE REDUCTASE CHAPERONE-RELATED"/>
    <property type="match status" value="1"/>
</dbReference>
<dbReference type="Pfam" id="PF02613">
    <property type="entry name" value="Nitrate_red_del"/>
    <property type="match status" value="1"/>
</dbReference>
<dbReference type="EMBL" id="BDME01000001">
    <property type="protein sequence ID" value="GAX87193.1"/>
    <property type="molecule type" value="Genomic_DNA"/>
</dbReference>
<keyword evidence="3" id="KW-1185">Reference proteome</keyword>
<dbReference type="AlphaFoldDB" id="A0A292YCK7"/>
<gene>
    <name evidence="2" type="ORF">LNAT_P0488</name>
</gene>